<dbReference type="Proteomes" id="UP000087766">
    <property type="component" value="Chromosome 11"/>
</dbReference>
<reference evidence="4" key="2">
    <citation type="submission" date="2025-08" db="UniProtKB">
        <authorList>
            <consortium name="RefSeq"/>
        </authorList>
    </citation>
    <scope>IDENTIFICATION</scope>
    <source>
        <tissue evidence="4">Leaf</tissue>
    </source>
</reference>
<evidence type="ECO:0000313" key="3">
    <source>
        <dbReference type="Proteomes" id="UP000087766"/>
    </source>
</evidence>
<evidence type="ECO:0000259" key="2">
    <source>
        <dbReference type="Pfam" id="PF03732"/>
    </source>
</evidence>
<dbReference type="Pfam" id="PF03732">
    <property type="entry name" value="Retrotrans_gag"/>
    <property type="match status" value="1"/>
</dbReference>
<dbReference type="InterPro" id="IPR005162">
    <property type="entry name" value="Retrotrans_gag_dom"/>
</dbReference>
<dbReference type="AlphaFoldDB" id="A0A1S3VND5"/>
<gene>
    <name evidence="4" type="primary">LOC106776745</name>
</gene>
<evidence type="ECO:0000256" key="1">
    <source>
        <dbReference type="SAM" id="MobiDB-lite"/>
    </source>
</evidence>
<dbReference type="PANTHER" id="PTHR33223:SF3">
    <property type="match status" value="1"/>
</dbReference>
<feature type="region of interest" description="Disordered" evidence="1">
    <location>
        <begin position="360"/>
        <end position="409"/>
    </location>
</feature>
<sequence>MTRANHSPLYTLDPEIGRTRKGIKKERIQSRFEGTGSVLEVSDSSETEEMDTGTRERTLKELANQDIGYQPLCIQVPHVQGAPNFDLRSGFIQLLPKFHGSAGEDPHKHIMEFTVICSTMRPLDVPEEIVKMKAFPFSLQDAAKEWLFSQHIPITSWGDMKRKFLERFFPASRTAAVRKEISGIRQLPGENLFEYWERFNRLCSTCPNHQINEELLLQYFYEGLLPQERNMIDATSGGTLMDKTPSAARSLIANMAENYQQTYTRGGSSKGVHEIQLNAISDAVRNNIFNENNMLLGNKILELIELMRQMALGGQVNAVRRYCGLCASDQHFSDQCSQLQDTTGAESVAAAFQNQQGNFRQNNQPWQTHNQPQHYNHASSSQHQGWRNMMNPRYEPPPYNQQSGQQPNGLIQNMNQYTQQNRQNASYGGQNQQYRQIQQQIQPKMDPTLEATINDLKMQIGQLAHAVNELVNMKSRGIPAQPLVNLKGESSS</sequence>
<feature type="domain" description="Retrotransposon gag" evidence="2">
    <location>
        <begin position="134"/>
        <end position="225"/>
    </location>
</feature>
<feature type="compositionally biased region" description="Polar residues" evidence="1">
    <location>
        <begin position="400"/>
        <end position="409"/>
    </location>
</feature>
<protein>
    <submittedName>
        <fullName evidence="4">Uncharacterized protein LOC106776745</fullName>
    </submittedName>
</protein>
<reference evidence="3" key="1">
    <citation type="journal article" date="2014" name="Nat. Commun.">
        <title>Genome sequence of mungbean and insights into evolution within Vigna species.</title>
        <authorList>
            <person name="Kang Y.J."/>
            <person name="Kim S.K."/>
            <person name="Kim M.Y."/>
            <person name="Lestari P."/>
            <person name="Kim K.H."/>
            <person name="Ha B.K."/>
            <person name="Jun T.H."/>
            <person name="Hwang W.J."/>
            <person name="Lee T."/>
            <person name="Lee J."/>
            <person name="Shim S."/>
            <person name="Yoon M.Y."/>
            <person name="Jang Y.E."/>
            <person name="Han K.S."/>
            <person name="Taeprayoon P."/>
            <person name="Yoon N."/>
            <person name="Somta P."/>
            <person name="Tanya P."/>
            <person name="Kim K.S."/>
            <person name="Gwag J.G."/>
            <person name="Moon J.K."/>
            <person name="Lee Y.H."/>
            <person name="Park B.S."/>
            <person name="Bombarely A."/>
            <person name="Doyle J.J."/>
            <person name="Jackson S.A."/>
            <person name="Schafleitner R."/>
            <person name="Srinives P."/>
            <person name="Varshney R.K."/>
            <person name="Lee S.H."/>
        </authorList>
    </citation>
    <scope>NUCLEOTIDE SEQUENCE [LARGE SCALE GENOMIC DNA]</scope>
    <source>
        <strain evidence="3">cv. VC1973A</strain>
    </source>
</reference>
<keyword evidence="3" id="KW-1185">Reference proteome</keyword>
<accession>A0A1S3VND5</accession>
<dbReference type="RefSeq" id="XP_014519702.1">
    <property type="nucleotide sequence ID" value="XM_014664216.1"/>
</dbReference>
<organism evidence="3 4">
    <name type="scientific">Vigna radiata var. radiata</name>
    <name type="common">Mung bean</name>
    <name type="synonym">Phaseolus aureus</name>
    <dbReference type="NCBI Taxonomy" id="3916"/>
    <lineage>
        <taxon>Eukaryota</taxon>
        <taxon>Viridiplantae</taxon>
        <taxon>Streptophyta</taxon>
        <taxon>Embryophyta</taxon>
        <taxon>Tracheophyta</taxon>
        <taxon>Spermatophyta</taxon>
        <taxon>Magnoliopsida</taxon>
        <taxon>eudicotyledons</taxon>
        <taxon>Gunneridae</taxon>
        <taxon>Pentapetalae</taxon>
        <taxon>rosids</taxon>
        <taxon>fabids</taxon>
        <taxon>Fabales</taxon>
        <taxon>Fabaceae</taxon>
        <taxon>Papilionoideae</taxon>
        <taxon>50 kb inversion clade</taxon>
        <taxon>NPAAA clade</taxon>
        <taxon>indigoferoid/millettioid clade</taxon>
        <taxon>Phaseoleae</taxon>
        <taxon>Vigna</taxon>
    </lineage>
</organism>
<proteinExistence type="predicted"/>
<dbReference type="GeneID" id="106776745"/>
<dbReference type="PANTHER" id="PTHR33223">
    <property type="entry name" value="CCHC-TYPE DOMAIN-CONTAINING PROTEIN"/>
    <property type="match status" value="1"/>
</dbReference>
<dbReference type="OrthoDB" id="1689420at2759"/>
<dbReference type="KEGG" id="vra:106776745"/>
<feature type="compositionally biased region" description="Polar residues" evidence="1">
    <location>
        <begin position="365"/>
        <end position="385"/>
    </location>
</feature>
<evidence type="ECO:0000313" key="4">
    <source>
        <dbReference type="RefSeq" id="XP_014519702.1"/>
    </source>
</evidence>
<name>A0A1S3VND5_VIGRR</name>